<dbReference type="RefSeq" id="WP_074206272.1">
    <property type="nucleotide sequence ID" value="NZ_FSQW01000002.1"/>
</dbReference>
<dbReference type="PANTHER" id="PTHR12526">
    <property type="entry name" value="GLYCOSYLTRANSFERASE"/>
    <property type="match status" value="1"/>
</dbReference>
<feature type="domain" description="Glycosyl transferase family 1" evidence="1">
    <location>
        <begin position="225"/>
        <end position="387"/>
    </location>
</feature>
<evidence type="ECO:0000313" key="4">
    <source>
        <dbReference type="Proteomes" id="UP000185192"/>
    </source>
</evidence>
<organism evidence="3 4">
    <name type="scientific">Parasphingorhabdus marina DSM 22363</name>
    <dbReference type="NCBI Taxonomy" id="1123272"/>
    <lineage>
        <taxon>Bacteria</taxon>
        <taxon>Pseudomonadati</taxon>
        <taxon>Pseudomonadota</taxon>
        <taxon>Alphaproteobacteria</taxon>
        <taxon>Sphingomonadales</taxon>
        <taxon>Sphingomonadaceae</taxon>
        <taxon>Parasphingorhabdus</taxon>
    </lineage>
</organism>
<reference evidence="4" key="1">
    <citation type="submission" date="2016-11" db="EMBL/GenBank/DDBJ databases">
        <authorList>
            <person name="Varghese N."/>
            <person name="Submissions S."/>
        </authorList>
    </citation>
    <scope>NUCLEOTIDE SEQUENCE [LARGE SCALE GENOMIC DNA]</scope>
    <source>
        <strain evidence="4">DSM 22363</strain>
    </source>
</reference>
<dbReference type="Gene3D" id="3.40.50.2000">
    <property type="entry name" value="Glycogen Phosphorylase B"/>
    <property type="match status" value="2"/>
</dbReference>
<sequence length="424" mass="47604">MIKKAPELKIAFISQYFHPEPFSNTDMVRALLENGHSVDVFCCVPNYPAGEFYEGYSNRDRREEELHGANVYRAWTLPRGKSKIALLLNYLTFPVTASWQIARKLKQADVALVSMPSPLTQAIAGIFLKRTKGVPLVYWVQDIWPESPILTLNLKSALIVKPLEWICGWIYRQADLVLVQSKQFPAMIERFDVQSNKIRFLPNTAPEEYAPKTRDESKDEACLVPQNGFRLMFAGNIGESQDFDTLIEAARLLRAETALVWVIIGGGRGLESARKRITDLGLEDQFLFLGRHPMNRMPNFFSHADAMLVSLKDNAIFNLTVPFKMQCYLACGKPIVGSLNGEGARILEQSGAGYVAEASSPAKLAETIRKMVSSSAAERQKMSELARTYFLERYSRDKVYGDLIAWLREASENVDSKASSTAGT</sequence>
<dbReference type="CDD" id="cd03794">
    <property type="entry name" value="GT4_WbuB-like"/>
    <property type="match status" value="1"/>
</dbReference>
<dbReference type="AlphaFoldDB" id="A0A1N6HQH8"/>
<evidence type="ECO:0000313" key="3">
    <source>
        <dbReference type="EMBL" id="SIO22074.1"/>
    </source>
</evidence>
<dbReference type="InterPro" id="IPR028098">
    <property type="entry name" value="Glyco_trans_4-like_N"/>
</dbReference>
<accession>A0A1N6HQH8</accession>
<dbReference type="GO" id="GO:0016757">
    <property type="term" value="F:glycosyltransferase activity"/>
    <property type="evidence" value="ECO:0007669"/>
    <property type="project" value="InterPro"/>
</dbReference>
<name>A0A1N6HQH8_9SPHN</name>
<dbReference type="OrthoDB" id="9783380at2"/>
<gene>
    <name evidence="3" type="ORF">SAMN02745824_3409</name>
</gene>
<evidence type="ECO:0000259" key="2">
    <source>
        <dbReference type="Pfam" id="PF13579"/>
    </source>
</evidence>
<dbReference type="STRING" id="1123272.SAMN02745824_3409"/>
<dbReference type="Proteomes" id="UP000185192">
    <property type="component" value="Unassembled WGS sequence"/>
</dbReference>
<dbReference type="EMBL" id="FSQW01000002">
    <property type="protein sequence ID" value="SIO22074.1"/>
    <property type="molecule type" value="Genomic_DNA"/>
</dbReference>
<dbReference type="PANTHER" id="PTHR12526:SF622">
    <property type="entry name" value="GLYCOSYLTRANSFERASE (GROUP I)"/>
    <property type="match status" value="1"/>
</dbReference>
<proteinExistence type="predicted"/>
<feature type="domain" description="Glycosyltransferase subfamily 4-like N-terminal" evidence="2">
    <location>
        <begin position="26"/>
        <end position="203"/>
    </location>
</feature>
<evidence type="ECO:0000259" key="1">
    <source>
        <dbReference type="Pfam" id="PF00534"/>
    </source>
</evidence>
<dbReference type="SUPFAM" id="SSF53756">
    <property type="entry name" value="UDP-Glycosyltransferase/glycogen phosphorylase"/>
    <property type="match status" value="1"/>
</dbReference>
<protein>
    <submittedName>
        <fullName evidence="3">Glycosyltransferase involved in cell wall bisynthesis</fullName>
    </submittedName>
</protein>
<keyword evidence="3" id="KW-0808">Transferase</keyword>
<dbReference type="InterPro" id="IPR001296">
    <property type="entry name" value="Glyco_trans_1"/>
</dbReference>
<dbReference type="Pfam" id="PF00534">
    <property type="entry name" value="Glycos_transf_1"/>
    <property type="match status" value="1"/>
</dbReference>
<dbReference type="Pfam" id="PF13579">
    <property type="entry name" value="Glyco_trans_4_4"/>
    <property type="match status" value="1"/>
</dbReference>
<keyword evidence="4" id="KW-1185">Reference proteome</keyword>